<evidence type="ECO:0000313" key="2">
    <source>
        <dbReference type="Proteomes" id="UP001164539"/>
    </source>
</evidence>
<comment type="caution">
    <text evidence="1">The sequence shown here is derived from an EMBL/GenBank/DDBJ whole genome shotgun (WGS) entry which is preliminary data.</text>
</comment>
<dbReference type="EMBL" id="CM051403">
    <property type="protein sequence ID" value="KAJ4709607.1"/>
    <property type="molecule type" value="Genomic_DNA"/>
</dbReference>
<accession>A0ACC1XEQ5</accession>
<evidence type="ECO:0000313" key="1">
    <source>
        <dbReference type="EMBL" id="KAJ4709607.1"/>
    </source>
</evidence>
<gene>
    <name evidence="1" type="ORF">OWV82_019373</name>
</gene>
<sequence length="462" mass="53025">MSLVTDSPVHSSSSDDFAAFLDAELDSNSLVSSPDEEAEDEESNDEEDAEDDKDLESDRKKRRKVEMLESTLEQEESTSQGTVEQKTEVSVEVDICQHPGSYGGMCYKCGQKVEEESGVTFGYIRKGLRIGNDEIDRLRSTDMKNLLRHRKLYLILDLDHTLLNSTLLVHLNPEEEYLKSQADSLQDVSKGSLFMLEFMHMMTKLRPFVRPFLKEASEMFEMYIYTMGDRPYALEMAKLLDPAREYFNAKVISRDDGTQRHQKGLDVVLGQESAVLILDDTENAWTKHKDNLILMERYHFFASSCRQFGFNCRSLSELKNDESEPDGALASVLKILKRIHSMFFDELGDDLAGRDVRQVLKMVRKEILKGCKLVFSRVFPTRFPADNHHLWKMAEQLGATCLTEVDPSVTHVISTDAGTEKSRWAVKERKFLVNPRWIETANFLWQKQPEENFPVSQTAKEE</sequence>
<proteinExistence type="predicted"/>
<name>A0ACC1XEQ5_MELAZ</name>
<dbReference type="Proteomes" id="UP001164539">
    <property type="component" value="Chromosome 10"/>
</dbReference>
<organism evidence="1 2">
    <name type="scientific">Melia azedarach</name>
    <name type="common">Chinaberry tree</name>
    <dbReference type="NCBI Taxonomy" id="155640"/>
    <lineage>
        <taxon>Eukaryota</taxon>
        <taxon>Viridiplantae</taxon>
        <taxon>Streptophyta</taxon>
        <taxon>Embryophyta</taxon>
        <taxon>Tracheophyta</taxon>
        <taxon>Spermatophyta</taxon>
        <taxon>Magnoliopsida</taxon>
        <taxon>eudicotyledons</taxon>
        <taxon>Gunneridae</taxon>
        <taxon>Pentapetalae</taxon>
        <taxon>rosids</taxon>
        <taxon>malvids</taxon>
        <taxon>Sapindales</taxon>
        <taxon>Meliaceae</taxon>
        <taxon>Melia</taxon>
    </lineage>
</organism>
<keyword evidence="2" id="KW-1185">Reference proteome</keyword>
<protein>
    <submittedName>
        <fullName evidence="1">RNA polymerase II C-terminal domain phosphatase-like 4</fullName>
    </submittedName>
</protein>
<reference evidence="1 2" key="1">
    <citation type="journal article" date="2023" name="Science">
        <title>Complex scaffold remodeling in plant triterpene biosynthesis.</title>
        <authorList>
            <person name="De La Pena R."/>
            <person name="Hodgson H."/>
            <person name="Liu J.C."/>
            <person name="Stephenson M.J."/>
            <person name="Martin A.C."/>
            <person name="Owen C."/>
            <person name="Harkess A."/>
            <person name="Leebens-Mack J."/>
            <person name="Jimenez L.E."/>
            <person name="Osbourn A."/>
            <person name="Sattely E.S."/>
        </authorList>
    </citation>
    <scope>NUCLEOTIDE SEQUENCE [LARGE SCALE GENOMIC DNA]</scope>
    <source>
        <strain evidence="2">cv. JPN11</strain>
        <tissue evidence="1">Leaf</tissue>
    </source>
</reference>